<dbReference type="Gene3D" id="1.10.260.40">
    <property type="entry name" value="lambda repressor-like DNA-binding domains"/>
    <property type="match status" value="1"/>
</dbReference>
<dbReference type="SMART" id="SM00354">
    <property type="entry name" value="HTH_LACI"/>
    <property type="match status" value="1"/>
</dbReference>
<protein>
    <submittedName>
        <fullName evidence="7">LacI family DNA-binding transcriptional regulator</fullName>
    </submittedName>
</protein>
<dbReference type="Proteomes" id="UP001499930">
    <property type="component" value="Unassembled WGS sequence"/>
</dbReference>
<evidence type="ECO:0000313" key="8">
    <source>
        <dbReference type="Proteomes" id="UP001499930"/>
    </source>
</evidence>
<evidence type="ECO:0000256" key="1">
    <source>
        <dbReference type="ARBA" id="ARBA00022491"/>
    </source>
</evidence>
<dbReference type="SUPFAM" id="SSF53822">
    <property type="entry name" value="Periplasmic binding protein-like I"/>
    <property type="match status" value="1"/>
</dbReference>
<dbReference type="PANTHER" id="PTHR30146:SF148">
    <property type="entry name" value="HTH-TYPE TRANSCRIPTIONAL REPRESSOR PURR-RELATED"/>
    <property type="match status" value="1"/>
</dbReference>
<evidence type="ECO:0000313" key="7">
    <source>
        <dbReference type="EMBL" id="GAA3005907.1"/>
    </source>
</evidence>
<organism evidence="7 8">
    <name type="scientific">Streptosporangium longisporum</name>
    <dbReference type="NCBI Taxonomy" id="46187"/>
    <lineage>
        <taxon>Bacteria</taxon>
        <taxon>Bacillati</taxon>
        <taxon>Actinomycetota</taxon>
        <taxon>Actinomycetes</taxon>
        <taxon>Streptosporangiales</taxon>
        <taxon>Streptosporangiaceae</taxon>
        <taxon>Streptosporangium</taxon>
    </lineage>
</organism>
<dbReference type="GO" id="GO:0003677">
    <property type="term" value="F:DNA binding"/>
    <property type="evidence" value="ECO:0007669"/>
    <property type="project" value="UniProtKB-KW"/>
</dbReference>
<dbReference type="Gene3D" id="3.40.50.2300">
    <property type="match status" value="2"/>
</dbReference>
<sequence>MPRPRIKDVAALAGVGTTTVSVVLNNVDGVRVTAETRQRILDAAQELGYSSDPIARSLRTRRTRTIGFVSDVIATTPFAGRMIQGAQEVAWRAGYLLVLVNTGGDREVQEKTVRELLKRQVDGVLFAVMYHQEIEVPSALATVKTVLLDARPTDGALPHVVPDEHEGALTAVGELIGAGHRRIGFATESLPVPAASGRLGGYTRALEAAGIPFEPGLVAAEHGDTPGGYRAARRLLELPEPPTAIFCYNDRMAMGCYRAAAELGFAIPADLSVVGYDDQDLIAPALFPALTTVALPHYEMGAWAARRLLDLIEDEPREEAPGHLMPCPLIRRDSVGPPPR</sequence>
<accession>A0ABP6KED2</accession>
<feature type="region of interest" description="Disordered" evidence="5">
    <location>
        <begin position="320"/>
        <end position="340"/>
    </location>
</feature>
<feature type="domain" description="HTH lacI-type" evidence="6">
    <location>
        <begin position="4"/>
        <end position="60"/>
    </location>
</feature>
<dbReference type="Pfam" id="PF13377">
    <property type="entry name" value="Peripla_BP_3"/>
    <property type="match status" value="1"/>
</dbReference>
<evidence type="ECO:0000256" key="3">
    <source>
        <dbReference type="ARBA" id="ARBA00023125"/>
    </source>
</evidence>
<dbReference type="PANTHER" id="PTHR30146">
    <property type="entry name" value="LACI-RELATED TRANSCRIPTIONAL REPRESSOR"/>
    <property type="match status" value="1"/>
</dbReference>
<dbReference type="Pfam" id="PF00356">
    <property type="entry name" value="LacI"/>
    <property type="match status" value="1"/>
</dbReference>
<dbReference type="InterPro" id="IPR010982">
    <property type="entry name" value="Lambda_DNA-bd_dom_sf"/>
</dbReference>
<evidence type="ECO:0000259" key="6">
    <source>
        <dbReference type="PROSITE" id="PS50932"/>
    </source>
</evidence>
<keyword evidence="4" id="KW-0804">Transcription</keyword>
<dbReference type="CDD" id="cd06288">
    <property type="entry name" value="PBP1_sucrose_transcription_regulator"/>
    <property type="match status" value="1"/>
</dbReference>
<dbReference type="SUPFAM" id="SSF47413">
    <property type="entry name" value="lambda repressor-like DNA-binding domains"/>
    <property type="match status" value="1"/>
</dbReference>
<keyword evidence="3 7" id="KW-0238">DNA-binding</keyword>
<reference evidence="8" key="1">
    <citation type="journal article" date="2019" name="Int. J. Syst. Evol. Microbiol.">
        <title>The Global Catalogue of Microorganisms (GCM) 10K type strain sequencing project: providing services to taxonomists for standard genome sequencing and annotation.</title>
        <authorList>
            <consortium name="The Broad Institute Genomics Platform"/>
            <consortium name="The Broad Institute Genome Sequencing Center for Infectious Disease"/>
            <person name="Wu L."/>
            <person name="Ma J."/>
        </authorList>
    </citation>
    <scope>NUCLEOTIDE SEQUENCE [LARGE SCALE GENOMIC DNA]</scope>
    <source>
        <strain evidence="8">JCM 3106</strain>
    </source>
</reference>
<keyword evidence="2" id="KW-0805">Transcription regulation</keyword>
<evidence type="ECO:0000256" key="4">
    <source>
        <dbReference type="ARBA" id="ARBA00023163"/>
    </source>
</evidence>
<dbReference type="EMBL" id="BAAAWD010000007">
    <property type="protein sequence ID" value="GAA3005907.1"/>
    <property type="molecule type" value="Genomic_DNA"/>
</dbReference>
<name>A0ABP6KED2_9ACTN</name>
<keyword evidence="1" id="KW-0678">Repressor</keyword>
<dbReference type="RefSeq" id="WP_344894389.1">
    <property type="nucleotide sequence ID" value="NZ_BAAAWD010000007.1"/>
</dbReference>
<comment type="caution">
    <text evidence="7">The sequence shown here is derived from an EMBL/GenBank/DDBJ whole genome shotgun (WGS) entry which is preliminary data.</text>
</comment>
<dbReference type="PROSITE" id="PS00356">
    <property type="entry name" value="HTH_LACI_1"/>
    <property type="match status" value="1"/>
</dbReference>
<dbReference type="InterPro" id="IPR000843">
    <property type="entry name" value="HTH_LacI"/>
</dbReference>
<dbReference type="PROSITE" id="PS50932">
    <property type="entry name" value="HTH_LACI_2"/>
    <property type="match status" value="1"/>
</dbReference>
<dbReference type="InterPro" id="IPR046335">
    <property type="entry name" value="LacI/GalR-like_sensor"/>
</dbReference>
<dbReference type="InterPro" id="IPR028082">
    <property type="entry name" value="Peripla_BP_I"/>
</dbReference>
<keyword evidence="8" id="KW-1185">Reference proteome</keyword>
<evidence type="ECO:0000256" key="5">
    <source>
        <dbReference type="SAM" id="MobiDB-lite"/>
    </source>
</evidence>
<proteinExistence type="predicted"/>
<dbReference type="CDD" id="cd01392">
    <property type="entry name" value="HTH_LacI"/>
    <property type="match status" value="1"/>
</dbReference>
<evidence type="ECO:0000256" key="2">
    <source>
        <dbReference type="ARBA" id="ARBA00023015"/>
    </source>
</evidence>
<gene>
    <name evidence="7" type="ORF">GCM10017559_29610</name>
</gene>